<protein>
    <submittedName>
        <fullName evidence="1">Uncharacterized protein</fullName>
    </submittedName>
</protein>
<gene>
    <name evidence="1" type="ORF">Tci_921379</name>
</gene>
<feature type="non-terminal residue" evidence="1">
    <location>
        <position position="1"/>
    </location>
</feature>
<reference evidence="1" key="1">
    <citation type="journal article" date="2019" name="Sci. Rep.">
        <title>Draft genome of Tanacetum cinerariifolium, the natural source of mosquito coil.</title>
        <authorList>
            <person name="Yamashiro T."/>
            <person name="Shiraishi A."/>
            <person name="Satake H."/>
            <person name="Nakayama K."/>
        </authorList>
    </citation>
    <scope>NUCLEOTIDE SEQUENCE</scope>
</reference>
<sequence>IAKESQETVDVSEEFELEPAKKKISSKRRVKKKVTLSADDNIITDDPDAALELAKCISQTEAEEAEAAEAARKVHATHARIVTESVPDLLRRSLMAEVLKV</sequence>
<accession>A0A699WT59</accession>
<organism evidence="1">
    <name type="scientific">Tanacetum cinerariifolium</name>
    <name type="common">Dalmatian daisy</name>
    <name type="synonym">Chrysanthemum cinerariifolium</name>
    <dbReference type="NCBI Taxonomy" id="118510"/>
    <lineage>
        <taxon>Eukaryota</taxon>
        <taxon>Viridiplantae</taxon>
        <taxon>Streptophyta</taxon>
        <taxon>Embryophyta</taxon>
        <taxon>Tracheophyta</taxon>
        <taxon>Spermatophyta</taxon>
        <taxon>Magnoliopsida</taxon>
        <taxon>eudicotyledons</taxon>
        <taxon>Gunneridae</taxon>
        <taxon>Pentapetalae</taxon>
        <taxon>asterids</taxon>
        <taxon>campanulids</taxon>
        <taxon>Asterales</taxon>
        <taxon>Asteraceae</taxon>
        <taxon>Asteroideae</taxon>
        <taxon>Anthemideae</taxon>
        <taxon>Anthemidinae</taxon>
        <taxon>Tanacetum</taxon>
    </lineage>
</organism>
<evidence type="ECO:0000313" key="1">
    <source>
        <dbReference type="EMBL" id="GFD49410.1"/>
    </source>
</evidence>
<dbReference type="AlphaFoldDB" id="A0A699WT59"/>
<dbReference type="EMBL" id="BKCJ011741214">
    <property type="protein sequence ID" value="GFD49410.1"/>
    <property type="molecule type" value="Genomic_DNA"/>
</dbReference>
<proteinExistence type="predicted"/>
<name>A0A699WT59_TANCI</name>
<comment type="caution">
    <text evidence="1">The sequence shown here is derived from an EMBL/GenBank/DDBJ whole genome shotgun (WGS) entry which is preliminary data.</text>
</comment>